<feature type="compositionally biased region" description="Basic and acidic residues" evidence="1">
    <location>
        <begin position="337"/>
        <end position="349"/>
    </location>
</feature>
<evidence type="ECO:0000313" key="2">
    <source>
        <dbReference type="EMBL" id="GFR79764.1"/>
    </source>
</evidence>
<dbReference type="PANTHER" id="PTHR31630">
    <property type="entry name" value="PHYTANOYL-COA DIOXYGENASE-RELATED-RELATED"/>
    <property type="match status" value="1"/>
</dbReference>
<dbReference type="PANTHER" id="PTHR31630:SF6">
    <property type="entry name" value="PHYTANOYL-COA DIOXYGENASE-RELATED"/>
    <property type="match status" value="1"/>
</dbReference>
<dbReference type="Proteomes" id="UP000762676">
    <property type="component" value="Unassembled WGS sequence"/>
</dbReference>
<protein>
    <recommendedName>
        <fullName evidence="4">Phytanoyl-CoA dioxygenase</fullName>
    </recommendedName>
</protein>
<sequence length="357" mass="41665">MFTQQNRQDLETKGVTVVRDVISLEDCDRHQQFFRDWLKTFPDGQWPQSRNSLIQKYSSGHLQPAWEVRLAAKSVFAQVWETNKLLSSMDAIAIGRPPEDGEENFWSEGDSWLHVDQTAERVGLHAYQGAVYLEDCDERDWTFEVMENSHLYFNEFMERTDQWQCRNLKGPDMDWLKSKGCKRLRVPCPKGGLLLWDSRLFHANARPVKGREHRGRWRFVVFVCMTPAAWATPSDLEVKRTAYKERKLTRHWPSQGVSVFSTFINRGQPRDPTELHHLPEVARTEEAKRLAGVLSYDDDDDDDNDDGACLEDAQQPRCSVCPTWNIDRWAAQIQDFKDGKNHQYKERTGKKTPFKAR</sequence>
<comment type="caution">
    <text evidence="2">The sequence shown here is derived from an EMBL/GenBank/DDBJ whole genome shotgun (WGS) entry which is preliminary data.</text>
</comment>
<evidence type="ECO:0000256" key="1">
    <source>
        <dbReference type="SAM" id="MobiDB-lite"/>
    </source>
</evidence>
<evidence type="ECO:0000313" key="3">
    <source>
        <dbReference type="Proteomes" id="UP000762676"/>
    </source>
</evidence>
<gene>
    <name evidence="2" type="ORF">ElyMa_000563200</name>
</gene>
<feature type="region of interest" description="Disordered" evidence="1">
    <location>
        <begin position="337"/>
        <end position="357"/>
    </location>
</feature>
<keyword evidence="3" id="KW-1185">Reference proteome</keyword>
<name>A0AAV4G3E1_9GAST</name>
<evidence type="ECO:0008006" key="4">
    <source>
        <dbReference type="Google" id="ProtNLM"/>
    </source>
</evidence>
<dbReference type="Gene3D" id="2.60.120.620">
    <property type="entry name" value="q2cbj1_9rhob like domain"/>
    <property type="match status" value="1"/>
</dbReference>
<accession>A0AAV4G3E1</accession>
<reference evidence="2 3" key="1">
    <citation type="journal article" date="2021" name="Elife">
        <title>Chloroplast acquisition without the gene transfer in kleptoplastic sea slugs, Plakobranchus ocellatus.</title>
        <authorList>
            <person name="Maeda T."/>
            <person name="Takahashi S."/>
            <person name="Yoshida T."/>
            <person name="Shimamura S."/>
            <person name="Takaki Y."/>
            <person name="Nagai Y."/>
            <person name="Toyoda A."/>
            <person name="Suzuki Y."/>
            <person name="Arimoto A."/>
            <person name="Ishii H."/>
            <person name="Satoh N."/>
            <person name="Nishiyama T."/>
            <person name="Hasebe M."/>
            <person name="Maruyama T."/>
            <person name="Minagawa J."/>
            <person name="Obokata J."/>
            <person name="Shigenobu S."/>
        </authorList>
    </citation>
    <scope>NUCLEOTIDE SEQUENCE [LARGE SCALE GENOMIC DNA]</scope>
</reference>
<dbReference type="EMBL" id="BMAT01001109">
    <property type="protein sequence ID" value="GFR79764.1"/>
    <property type="molecule type" value="Genomic_DNA"/>
</dbReference>
<dbReference type="AlphaFoldDB" id="A0AAV4G3E1"/>
<dbReference type="Pfam" id="PF05721">
    <property type="entry name" value="PhyH"/>
    <property type="match status" value="1"/>
</dbReference>
<dbReference type="InterPro" id="IPR008775">
    <property type="entry name" value="Phytyl_CoA_dOase-like"/>
</dbReference>
<dbReference type="SUPFAM" id="SSF51197">
    <property type="entry name" value="Clavaminate synthase-like"/>
    <property type="match status" value="1"/>
</dbReference>
<organism evidence="2 3">
    <name type="scientific">Elysia marginata</name>
    <dbReference type="NCBI Taxonomy" id="1093978"/>
    <lineage>
        <taxon>Eukaryota</taxon>
        <taxon>Metazoa</taxon>
        <taxon>Spiralia</taxon>
        <taxon>Lophotrochozoa</taxon>
        <taxon>Mollusca</taxon>
        <taxon>Gastropoda</taxon>
        <taxon>Heterobranchia</taxon>
        <taxon>Euthyneura</taxon>
        <taxon>Panpulmonata</taxon>
        <taxon>Sacoglossa</taxon>
        <taxon>Placobranchoidea</taxon>
        <taxon>Plakobranchidae</taxon>
        <taxon>Elysia</taxon>
    </lineage>
</organism>
<proteinExistence type="predicted"/>